<reference evidence="2 3" key="1">
    <citation type="submission" date="2019-02" db="EMBL/GenBank/DDBJ databases">
        <title>Hyunsoonleella sp., isolated from marine sediment.</title>
        <authorList>
            <person name="Liu B.-T."/>
        </authorList>
    </citation>
    <scope>NUCLEOTIDE SEQUENCE [LARGE SCALE GENOMIC DNA]</scope>
    <source>
        <strain evidence="2 3">T58</strain>
    </source>
</reference>
<keyword evidence="1" id="KW-1133">Transmembrane helix</keyword>
<feature type="transmembrane region" description="Helical" evidence="1">
    <location>
        <begin position="6"/>
        <end position="26"/>
    </location>
</feature>
<evidence type="ECO:0000313" key="3">
    <source>
        <dbReference type="Proteomes" id="UP000291142"/>
    </source>
</evidence>
<dbReference type="Proteomes" id="UP000291142">
    <property type="component" value="Unassembled WGS sequence"/>
</dbReference>
<evidence type="ECO:0000256" key="1">
    <source>
        <dbReference type="SAM" id="Phobius"/>
    </source>
</evidence>
<sequence>MTNFIIIGIIMFSWVVFGNLGIHLYFKKKREKVIENLNGINHKIANNIVTHISGKSRLNISYQRKKSDVVFYENNILILPYNATKLFKQYQPSLQYSFSKTENKIDGISTQIRIENLMQKENKIKLFHKGIGGILNGKMETELEFPLNETDLKELISKNKYAVQQWL</sequence>
<keyword evidence="1" id="KW-0812">Transmembrane</keyword>
<gene>
    <name evidence="2" type="ORF">EYD45_16385</name>
</gene>
<organism evidence="2 3">
    <name type="scientific">Hyunsoonleella flava</name>
    <dbReference type="NCBI Taxonomy" id="2527939"/>
    <lineage>
        <taxon>Bacteria</taxon>
        <taxon>Pseudomonadati</taxon>
        <taxon>Bacteroidota</taxon>
        <taxon>Flavobacteriia</taxon>
        <taxon>Flavobacteriales</taxon>
        <taxon>Flavobacteriaceae</taxon>
    </lineage>
</organism>
<evidence type="ECO:0000313" key="2">
    <source>
        <dbReference type="EMBL" id="TBM98524.1"/>
    </source>
</evidence>
<keyword evidence="3" id="KW-1185">Reference proteome</keyword>
<dbReference type="EMBL" id="SIRT01000020">
    <property type="protein sequence ID" value="TBM98524.1"/>
    <property type="molecule type" value="Genomic_DNA"/>
</dbReference>
<keyword evidence="1" id="KW-0472">Membrane</keyword>
<comment type="caution">
    <text evidence="2">The sequence shown here is derived from an EMBL/GenBank/DDBJ whole genome shotgun (WGS) entry which is preliminary data.</text>
</comment>
<dbReference type="OrthoDB" id="1272129at2"/>
<name>A0A4Q9FAY5_9FLAO</name>
<protein>
    <submittedName>
        <fullName evidence="2">Uncharacterized protein</fullName>
    </submittedName>
</protein>
<accession>A0A4Q9FAY5</accession>
<dbReference type="RefSeq" id="WP_130965751.1">
    <property type="nucleotide sequence ID" value="NZ_SIRT01000020.1"/>
</dbReference>
<dbReference type="AlphaFoldDB" id="A0A4Q9FAY5"/>
<proteinExistence type="predicted"/>